<dbReference type="EMBL" id="JARKIF010000023">
    <property type="protein sequence ID" value="KAJ7616069.1"/>
    <property type="molecule type" value="Genomic_DNA"/>
</dbReference>
<dbReference type="InterPro" id="IPR020843">
    <property type="entry name" value="ER"/>
</dbReference>
<keyword evidence="3" id="KW-1185">Reference proteome</keyword>
<organism evidence="2 3">
    <name type="scientific">Roridomyces roridus</name>
    <dbReference type="NCBI Taxonomy" id="1738132"/>
    <lineage>
        <taxon>Eukaryota</taxon>
        <taxon>Fungi</taxon>
        <taxon>Dikarya</taxon>
        <taxon>Basidiomycota</taxon>
        <taxon>Agaricomycotina</taxon>
        <taxon>Agaricomycetes</taxon>
        <taxon>Agaricomycetidae</taxon>
        <taxon>Agaricales</taxon>
        <taxon>Marasmiineae</taxon>
        <taxon>Mycenaceae</taxon>
        <taxon>Roridomyces</taxon>
    </lineage>
</organism>
<name>A0AAD7BBV7_9AGAR</name>
<proteinExistence type="predicted"/>
<dbReference type="InterPro" id="IPR011032">
    <property type="entry name" value="GroES-like_sf"/>
</dbReference>
<dbReference type="GO" id="GO:0016491">
    <property type="term" value="F:oxidoreductase activity"/>
    <property type="evidence" value="ECO:0007669"/>
    <property type="project" value="InterPro"/>
</dbReference>
<dbReference type="InterPro" id="IPR013154">
    <property type="entry name" value="ADH-like_N"/>
</dbReference>
<accession>A0AAD7BBV7</accession>
<feature type="domain" description="Enoyl reductase (ER)" evidence="1">
    <location>
        <begin position="23"/>
        <end position="354"/>
    </location>
</feature>
<dbReference type="AlphaFoldDB" id="A0AAD7BBV7"/>
<dbReference type="PANTHER" id="PTHR45033">
    <property type="match status" value="1"/>
</dbReference>
<dbReference type="SUPFAM" id="SSF50129">
    <property type="entry name" value="GroES-like"/>
    <property type="match status" value="1"/>
</dbReference>
<evidence type="ECO:0000313" key="3">
    <source>
        <dbReference type="Proteomes" id="UP001221142"/>
    </source>
</evidence>
<dbReference type="PANTHER" id="PTHR45033:SF3">
    <property type="entry name" value="DEHYDROGENASE, PUTATIVE (AFU_ORTHOLOGUE AFUA_2G13270)-RELATED"/>
    <property type="match status" value="1"/>
</dbReference>
<dbReference type="Gene3D" id="3.90.180.10">
    <property type="entry name" value="Medium-chain alcohol dehydrogenases, catalytic domain"/>
    <property type="match status" value="1"/>
</dbReference>
<dbReference type="InterPro" id="IPR013149">
    <property type="entry name" value="ADH-like_C"/>
</dbReference>
<sequence length="365" mass="38699">MSSTLPRTTKALILRQSPPERSPLFHDAVVQEQPIPALKQGEVLVKINAAAFNHRELWIRKGMYPRIKPGTTFGADGAGQVVAAFDAADPLLSKRVFLTPAHGWVSDPNGPESNFGILGSTAFPPIGTFSEYVAVHRDEGIPTPAHLTDEQAAAFPLAGLTAWRAVSVLAGVQAGQNVLVTGIGGGVALIAMQFCLAMGASVYVTSGSQDKIDKAVRMGAKGGASYKDAKWPAQIGAQLKKSTPSRPTLDAVIDGGGAEIMQQVSNQLKHGGKVVCYGMTGSPTKISLTMREVMRNQQLLGSMMGSRADLIAATAFISKHQIVPVVDTVLQGLESAEEGFEMMKRWGQFGKIVVRVGGAEEKARL</sequence>
<reference evidence="2" key="1">
    <citation type="submission" date="2023-03" db="EMBL/GenBank/DDBJ databases">
        <title>Massive genome expansion in bonnet fungi (Mycena s.s.) driven by repeated elements and novel gene families across ecological guilds.</title>
        <authorList>
            <consortium name="Lawrence Berkeley National Laboratory"/>
            <person name="Harder C.B."/>
            <person name="Miyauchi S."/>
            <person name="Viragh M."/>
            <person name="Kuo A."/>
            <person name="Thoen E."/>
            <person name="Andreopoulos B."/>
            <person name="Lu D."/>
            <person name="Skrede I."/>
            <person name="Drula E."/>
            <person name="Henrissat B."/>
            <person name="Morin E."/>
            <person name="Kohler A."/>
            <person name="Barry K."/>
            <person name="LaButti K."/>
            <person name="Morin E."/>
            <person name="Salamov A."/>
            <person name="Lipzen A."/>
            <person name="Mereny Z."/>
            <person name="Hegedus B."/>
            <person name="Baldrian P."/>
            <person name="Stursova M."/>
            <person name="Weitz H."/>
            <person name="Taylor A."/>
            <person name="Grigoriev I.V."/>
            <person name="Nagy L.G."/>
            <person name="Martin F."/>
            <person name="Kauserud H."/>
        </authorList>
    </citation>
    <scope>NUCLEOTIDE SEQUENCE</scope>
    <source>
        <strain evidence="2">9284</strain>
    </source>
</reference>
<dbReference type="Gene3D" id="3.40.50.720">
    <property type="entry name" value="NAD(P)-binding Rossmann-like Domain"/>
    <property type="match status" value="1"/>
</dbReference>
<protein>
    <submittedName>
        <fullName evidence="2">NAD(P)-binding protein</fullName>
    </submittedName>
</protein>
<evidence type="ECO:0000313" key="2">
    <source>
        <dbReference type="EMBL" id="KAJ7616069.1"/>
    </source>
</evidence>
<dbReference type="SUPFAM" id="SSF51735">
    <property type="entry name" value="NAD(P)-binding Rossmann-fold domains"/>
    <property type="match status" value="1"/>
</dbReference>
<dbReference type="InterPro" id="IPR052711">
    <property type="entry name" value="Zinc_ADH-like"/>
</dbReference>
<evidence type="ECO:0000259" key="1">
    <source>
        <dbReference type="SMART" id="SM00829"/>
    </source>
</evidence>
<dbReference type="InterPro" id="IPR036291">
    <property type="entry name" value="NAD(P)-bd_dom_sf"/>
</dbReference>
<comment type="caution">
    <text evidence="2">The sequence shown here is derived from an EMBL/GenBank/DDBJ whole genome shotgun (WGS) entry which is preliminary data.</text>
</comment>
<gene>
    <name evidence="2" type="ORF">FB45DRAFT_757441</name>
</gene>
<dbReference type="SMART" id="SM00829">
    <property type="entry name" value="PKS_ER"/>
    <property type="match status" value="1"/>
</dbReference>
<dbReference type="Proteomes" id="UP001221142">
    <property type="component" value="Unassembled WGS sequence"/>
</dbReference>
<dbReference type="Pfam" id="PF00107">
    <property type="entry name" value="ADH_zinc_N"/>
    <property type="match status" value="1"/>
</dbReference>
<dbReference type="Pfam" id="PF08240">
    <property type="entry name" value="ADH_N"/>
    <property type="match status" value="1"/>
</dbReference>